<dbReference type="InterPro" id="IPR025424">
    <property type="entry name" value="YrhK_domain"/>
</dbReference>
<dbReference type="KEGG" id="ngr:NAEGRDRAFT_56826"/>
<reference evidence="3 4" key="1">
    <citation type="journal article" date="2010" name="Cell">
        <title>The genome of Naegleria gruberi illuminates early eukaryotic versatility.</title>
        <authorList>
            <person name="Fritz-Laylin L.K."/>
            <person name="Prochnik S.E."/>
            <person name="Ginger M.L."/>
            <person name="Dacks J.B."/>
            <person name="Carpenter M.L."/>
            <person name="Field M.C."/>
            <person name="Kuo A."/>
            <person name="Paredez A."/>
            <person name="Chapman J."/>
            <person name="Pham J."/>
            <person name="Shu S."/>
            <person name="Neupane R."/>
            <person name="Cipriano M."/>
            <person name="Mancuso J."/>
            <person name="Tu H."/>
            <person name="Salamov A."/>
            <person name="Lindquist E."/>
            <person name="Shapiro H."/>
            <person name="Lucas S."/>
            <person name="Grigoriev I.V."/>
            <person name="Cande W.Z."/>
            <person name="Fulton C."/>
            <person name="Rokhsar D.S."/>
            <person name="Dawson S.C."/>
        </authorList>
    </citation>
    <scope>NUCLEOTIDE SEQUENCE [LARGE SCALE GENOMIC DNA]</scope>
    <source>
        <strain evidence="3 4">NEG-M</strain>
    </source>
</reference>
<feature type="domain" description="YrhK" evidence="2">
    <location>
        <begin position="576"/>
        <end position="617"/>
    </location>
</feature>
<dbReference type="Pfam" id="PF14145">
    <property type="entry name" value="YrhK"/>
    <property type="match status" value="2"/>
</dbReference>
<proteinExistence type="predicted"/>
<keyword evidence="1" id="KW-0812">Transmembrane</keyword>
<evidence type="ECO:0000313" key="3">
    <source>
        <dbReference type="EMBL" id="EFC49371.1"/>
    </source>
</evidence>
<organism evidence="4">
    <name type="scientific">Naegleria gruberi</name>
    <name type="common">Amoeba</name>
    <dbReference type="NCBI Taxonomy" id="5762"/>
    <lineage>
        <taxon>Eukaryota</taxon>
        <taxon>Discoba</taxon>
        <taxon>Heterolobosea</taxon>
        <taxon>Tetramitia</taxon>
        <taxon>Eutetramitia</taxon>
        <taxon>Vahlkampfiidae</taxon>
        <taxon>Naegleria</taxon>
    </lineage>
</organism>
<feature type="transmembrane region" description="Helical" evidence="1">
    <location>
        <begin position="496"/>
        <end position="514"/>
    </location>
</feature>
<dbReference type="RefSeq" id="XP_002682115.1">
    <property type="nucleotide sequence ID" value="XM_002682069.1"/>
</dbReference>
<feature type="domain" description="YrhK" evidence="2">
    <location>
        <begin position="489"/>
        <end position="546"/>
    </location>
</feature>
<evidence type="ECO:0000313" key="4">
    <source>
        <dbReference type="Proteomes" id="UP000006671"/>
    </source>
</evidence>
<feature type="transmembrane region" description="Helical" evidence="1">
    <location>
        <begin position="409"/>
        <end position="434"/>
    </location>
</feature>
<sequence>MNFMNFKTSHINSKTNNQEKHFSYSADHGSSSNSVVIVDIIEDAEENNYTKGKFIGMSSQQLHDSLPDSHNQINKKMQTNPFNNMQKKQGDSTCQEKALETKDNIIGENIEMLNASTIDLSKISPSIISSLCEKNNHQQQPDITPPSGCDNQHYEKSIIGKLEETLVEPIHMEAFSIQPSYSRNVMNSSSSHHEEQDNNNEIILEPPQRKYHHALSYSNSSHSSTSTTSEEGETFSIYTLDGSLTNLHHQEQPNSSNNLKQLSTSTAVDNNNSTLDLLQSIRDEHSKINSLLHNLQHDDNKDEHSQFHHEILHRSNKTIVNNNKKHQQNITTTIKQEHEESNKTREKNSKIPSSSILVLVGNHQQKNSTLIMMRGLNIAAFALLDISFVIGAALFVAGCGLLIANNVTFFFSGILLFIIGSVLFLVGPLGKALVDVINLIRHFRWEKKVKEITNLQNESSKRLKDQMHELHQDISSYRPPDLPPLKMIILEMVNDFFLILGGLTFTIGSSLYMLNPPILIVIIAEVNWSVGAISYLIVSIIQYIVKQVDIIKSARNGMDINVKCFTFMSIDLSAYLLNITSSLLFTIGSGCFLVNERSLEITGEVIWSLGCIAMIIAVICNRIIWIKSTWFERKDTTNSLLP</sequence>
<feature type="transmembrane region" description="Helical" evidence="1">
    <location>
        <begin position="376"/>
        <end position="403"/>
    </location>
</feature>
<dbReference type="VEuPathDB" id="AmoebaDB:NAEGRDRAFT_56826"/>
<keyword evidence="1" id="KW-0472">Membrane</keyword>
<keyword evidence="1" id="KW-1133">Transmembrane helix</keyword>
<dbReference type="InParanoid" id="D2V1U5"/>
<dbReference type="EMBL" id="GG738848">
    <property type="protein sequence ID" value="EFC49371.1"/>
    <property type="molecule type" value="Genomic_DNA"/>
</dbReference>
<evidence type="ECO:0000259" key="2">
    <source>
        <dbReference type="Pfam" id="PF14145"/>
    </source>
</evidence>
<name>D2V1U5_NAEGR</name>
<dbReference type="GeneID" id="8862542"/>
<keyword evidence="4" id="KW-1185">Reference proteome</keyword>
<dbReference type="AlphaFoldDB" id="D2V1U5"/>
<accession>D2V1U5</accession>
<feature type="transmembrane region" description="Helical" evidence="1">
    <location>
        <begin position="565"/>
        <end position="585"/>
    </location>
</feature>
<protein>
    <recommendedName>
        <fullName evidence="2">YrhK domain-containing protein</fullName>
    </recommendedName>
</protein>
<feature type="transmembrane region" description="Helical" evidence="1">
    <location>
        <begin position="605"/>
        <end position="625"/>
    </location>
</feature>
<feature type="transmembrane region" description="Helical" evidence="1">
    <location>
        <begin position="526"/>
        <end position="545"/>
    </location>
</feature>
<gene>
    <name evidence="3" type="ORF">NAEGRDRAFT_56826</name>
</gene>
<dbReference type="Proteomes" id="UP000006671">
    <property type="component" value="Unassembled WGS sequence"/>
</dbReference>
<evidence type="ECO:0000256" key="1">
    <source>
        <dbReference type="SAM" id="Phobius"/>
    </source>
</evidence>